<dbReference type="InterPro" id="IPR004680">
    <property type="entry name" value="Cit_transptr-like_dom"/>
</dbReference>
<dbReference type="Proteomes" id="UP000193560">
    <property type="component" value="Unassembled WGS sequence"/>
</dbReference>
<sequence length="660" mass="72751">MGVEENKSIGVYSWVTLVIFLLTIIPVIRPFKIPIGKRNAPKQQQQQQQQQPARRPDSSSSSIASASSSKKTLSTKKRRRHLYLNLATAPPLAVLILLVCGATNMTVIKNGLVGSLGVEPYSILILFYSLAYICVSLDMTGIFQFLAFRVSKQAGSRGRLAFTLFYILTSLMSGLTSNDVVILTGTAFLAYFTRVSGILPTAFMMSEFTSANIASMALFIGNPTNVVVATAYNISFLQYSAWMLLPTIGGLVMAYVALRVVFRKQEYLPRHVPPPDADIDPTAFLIDRRGAYFGIGLLVICLLTLIGTSFVHGVAVWMVTLPFAVFSLFRDLWYDYSSTQQHIPPTTASSSSSSSTAAADAAGTTSSVGVSRLVLPVFNRDVVLTSGLDHLSNTSKKSDDDDDGDDDDSVVDLGSSNELPSTYDDHNNGIEMARISTTTLDQRQQQQQHVDKKDTNEQQQQGDDKRRAWKRMVMMNSKRLTSWWRQKSTSMVTLVVWRRLPWTILPFSLGMFVLVEILSDVGWTGIFASGLVVVVTKNYMAAVVGMLVITIVLCQLLNNLPTTILLTRVIQHDVFAIHMQHDPAVKQAVLLGLIAGSNLGACLTLVGSLAGIMFEHILKTKGIYTLGYFQFVKWNLLLLPSIVVVVSCILILELYIIFIQ</sequence>
<dbReference type="PANTHER" id="PTHR43302">
    <property type="entry name" value="TRANSPORTER ARSB-RELATED"/>
    <property type="match status" value="1"/>
</dbReference>
<evidence type="ECO:0000313" key="11">
    <source>
        <dbReference type="Proteomes" id="UP000193560"/>
    </source>
</evidence>
<evidence type="ECO:0000259" key="9">
    <source>
        <dbReference type="Pfam" id="PF03600"/>
    </source>
</evidence>
<keyword evidence="3" id="KW-1003">Cell membrane</keyword>
<keyword evidence="2" id="KW-0813">Transport</keyword>
<keyword evidence="5 8" id="KW-1133">Transmembrane helix</keyword>
<dbReference type="Pfam" id="PF03600">
    <property type="entry name" value="CitMHS"/>
    <property type="match status" value="1"/>
</dbReference>
<dbReference type="PANTHER" id="PTHR43302:SF5">
    <property type="entry name" value="TRANSPORTER ARSB-RELATED"/>
    <property type="match status" value="1"/>
</dbReference>
<evidence type="ECO:0000256" key="6">
    <source>
        <dbReference type="ARBA" id="ARBA00023136"/>
    </source>
</evidence>
<dbReference type="GO" id="GO:0055085">
    <property type="term" value="P:transmembrane transport"/>
    <property type="evidence" value="ECO:0007669"/>
    <property type="project" value="InterPro"/>
</dbReference>
<feature type="transmembrane region" description="Helical" evidence="8">
    <location>
        <begin position="125"/>
        <end position="148"/>
    </location>
</feature>
<feature type="compositionally biased region" description="Low complexity" evidence="7">
    <location>
        <begin position="39"/>
        <end position="72"/>
    </location>
</feature>
<feature type="transmembrane region" description="Helical" evidence="8">
    <location>
        <begin position="182"/>
        <end position="204"/>
    </location>
</feature>
<feature type="transmembrane region" description="Helical" evidence="8">
    <location>
        <begin position="290"/>
        <end position="308"/>
    </location>
</feature>
<protein>
    <submittedName>
        <fullName evidence="10">Arsenical pump membrane protein-domain-containing protein</fullName>
    </submittedName>
</protein>
<feature type="compositionally biased region" description="Acidic residues" evidence="7">
    <location>
        <begin position="400"/>
        <end position="410"/>
    </location>
</feature>
<feature type="transmembrane region" description="Helical" evidence="8">
    <location>
        <begin position="634"/>
        <end position="658"/>
    </location>
</feature>
<evidence type="ECO:0000256" key="5">
    <source>
        <dbReference type="ARBA" id="ARBA00022989"/>
    </source>
</evidence>
<feature type="transmembrane region" description="Helical" evidence="8">
    <location>
        <begin position="500"/>
        <end position="519"/>
    </location>
</feature>
<feature type="compositionally biased region" description="Basic and acidic residues" evidence="7">
    <location>
        <begin position="449"/>
        <end position="466"/>
    </location>
</feature>
<feature type="transmembrane region" description="Helical" evidence="8">
    <location>
        <begin position="314"/>
        <end position="333"/>
    </location>
</feature>
<evidence type="ECO:0000256" key="8">
    <source>
        <dbReference type="SAM" id="Phobius"/>
    </source>
</evidence>
<dbReference type="OrthoDB" id="442352at2759"/>
<name>A0A1X2IR67_9FUNG</name>
<feature type="transmembrane region" description="Helical" evidence="8">
    <location>
        <begin position="12"/>
        <end position="28"/>
    </location>
</feature>
<gene>
    <name evidence="10" type="ORF">BCR42DRAFT_409433</name>
</gene>
<feature type="transmembrane region" description="Helical" evidence="8">
    <location>
        <begin position="82"/>
        <end position="105"/>
    </location>
</feature>
<feature type="transmembrane region" description="Helical" evidence="8">
    <location>
        <begin position="160"/>
        <end position="176"/>
    </location>
</feature>
<reference evidence="10 11" key="1">
    <citation type="submission" date="2016-07" db="EMBL/GenBank/DDBJ databases">
        <title>Pervasive Adenine N6-methylation of Active Genes in Fungi.</title>
        <authorList>
            <consortium name="DOE Joint Genome Institute"/>
            <person name="Mondo S.J."/>
            <person name="Dannebaum R.O."/>
            <person name="Kuo R.C."/>
            <person name="Labutti K."/>
            <person name="Haridas S."/>
            <person name="Kuo A."/>
            <person name="Salamov A."/>
            <person name="Ahrendt S.R."/>
            <person name="Lipzen A."/>
            <person name="Sullivan W."/>
            <person name="Andreopoulos W.B."/>
            <person name="Clum A."/>
            <person name="Lindquist E."/>
            <person name="Daum C."/>
            <person name="Ramamoorthy G.K."/>
            <person name="Gryganskyi A."/>
            <person name="Culley D."/>
            <person name="Magnuson J.K."/>
            <person name="James T.Y."/>
            <person name="O'Malley M.A."/>
            <person name="Stajich J.E."/>
            <person name="Spatafora J.W."/>
            <person name="Visel A."/>
            <person name="Grigoriev I.V."/>
        </authorList>
    </citation>
    <scope>NUCLEOTIDE SEQUENCE [LARGE SCALE GENOMIC DNA]</scope>
    <source>
        <strain evidence="10 11">NRRL 1336</strain>
    </source>
</reference>
<keyword evidence="6 8" id="KW-0472">Membrane</keyword>
<dbReference type="EMBL" id="MCGE01000006">
    <property type="protein sequence ID" value="ORZ20752.1"/>
    <property type="molecule type" value="Genomic_DNA"/>
</dbReference>
<evidence type="ECO:0000256" key="3">
    <source>
        <dbReference type="ARBA" id="ARBA00022475"/>
    </source>
</evidence>
<evidence type="ECO:0000313" key="10">
    <source>
        <dbReference type="EMBL" id="ORZ20752.1"/>
    </source>
</evidence>
<evidence type="ECO:0000256" key="2">
    <source>
        <dbReference type="ARBA" id="ARBA00022448"/>
    </source>
</evidence>
<organism evidence="10 11">
    <name type="scientific">Absidia repens</name>
    <dbReference type="NCBI Taxonomy" id="90262"/>
    <lineage>
        <taxon>Eukaryota</taxon>
        <taxon>Fungi</taxon>
        <taxon>Fungi incertae sedis</taxon>
        <taxon>Mucoromycota</taxon>
        <taxon>Mucoromycotina</taxon>
        <taxon>Mucoromycetes</taxon>
        <taxon>Mucorales</taxon>
        <taxon>Cunninghamellaceae</taxon>
        <taxon>Absidia</taxon>
    </lineage>
</organism>
<comment type="subcellular location">
    <subcellularLocation>
        <location evidence="1">Cell membrane</location>
        <topology evidence="1">Multi-pass membrane protein</topology>
    </subcellularLocation>
</comment>
<feature type="region of interest" description="Disordered" evidence="7">
    <location>
        <begin position="39"/>
        <end position="74"/>
    </location>
</feature>
<keyword evidence="4 8" id="KW-0812">Transmembrane</keyword>
<proteinExistence type="predicted"/>
<feature type="transmembrane region" description="Helical" evidence="8">
    <location>
        <begin position="539"/>
        <end position="558"/>
    </location>
</feature>
<dbReference type="STRING" id="90262.A0A1X2IR67"/>
<accession>A0A1X2IR67</accession>
<evidence type="ECO:0000256" key="4">
    <source>
        <dbReference type="ARBA" id="ARBA00022692"/>
    </source>
</evidence>
<keyword evidence="11" id="KW-1185">Reference proteome</keyword>
<dbReference type="AlphaFoldDB" id="A0A1X2IR67"/>
<evidence type="ECO:0000256" key="1">
    <source>
        <dbReference type="ARBA" id="ARBA00004651"/>
    </source>
</evidence>
<feature type="domain" description="Citrate transporter-like" evidence="9">
    <location>
        <begin position="95"/>
        <end position="572"/>
    </location>
</feature>
<feature type="region of interest" description="Disordered" evidence="7">
    <location>
        <begin position="392"/>
        <end position="467"/>
    </location>
</feature>
<feature type="transmembrane region" description="Helical" evidence="8">
    <location>
        <begin position="216"/>
        <end position="235"/>
    </location>
</feature>
<evidence type="ECO:0000256" key="7">
    <source>
        <dbReference type="SAM" id="MobiDB-lite"/>
    </source>
</evidence>
<comment type="caution">
    <text evidence="10">The sequence shown here is derived from an EMBL/GenBank/DDBJ whole genome shotgun (WGS) entry which is preliminary data.</text>
</comment>
<dbReference type="GO" id="GO:0005886">
    <property type="term" value="C:plasma membrane"/>
    <property type="evidence" value="ECO:0007669"/>
    <property type="project" value="UniProtKB-SubCell"/>
</dbReference>
<feature type="transmembrane region" description="Helical" evidence="8">
    <location>
        <begin position="588"/>
        <end position="614"/>
    </location>
</feature>
<feature type="transmembrane region" description="Helical" evidence="8">
    <location>
        <begin position="241"/>
        <end position="262"/>
    </location>
</feature>